<organism evidence="5 6">
    <name type="scientific">Phenylobacterium haematophilum</name>
    <dbReference type="NCBI Taxonomy" id="98513"/>
    <lineage>
        <taxon>Bacteria</taxon>
        <taxon>Pseudomonadati</taxon>
        <taxon>Pseudomonadota</taxon>
        <taxon>Alphaproteobacteria</taxon>
        <taxon>Caulobacterales</taxon>
        <taxon>Caulobacteraceae</taxon>
        <taxon>Phenylobacterium</taxon>
    </lineage>
</organism>
<evidence type="ECO:0000256" key="2">
    <source>
        <dbReference type="ARBA" id="ARBA00023136"/>
    </source>
</evidence>
<evidence type="ECO:0000256" key="1">
    <source>
        <dbReference type="ARBA" id="ARBA00004442"/>
    </source>
</evidence>
<dbReference type="GO" id="GO:0009279">
    <property type="term" value="C:cell outer membrane"/>
    <property type="evidence" value="ECO:0007669"/>
    <property type="project" value="UniProtKB-SubCell"/>
</dbReference>
<dbReference type="Proteomes" id="UP000530564">
    <property type="component" value="Unassembled WGS sequence"/>
</dbReference>
<feature type="compositionally biased region" description="Basic and acidic residues" evidence="4">
    <location>
        <begin position="14"/>
        <end position="28"/>
    </location>
</feature>
<keyword evidence="3" id="KW-0998">Cell outer membrane</keyword>
<protein>
    <submittedName>
        <fullName evidence="5">Outer membrane receptor protein involved in Fe transport</fullName>
    </submittedName>
</protein>
<evidence type="ECO:0000313" key="6">
    <source>
        <dbReference type="Proteomes" id="UP000530564"/>
    </source>
</evidence>
<evidence type="ECO:0000256" key="3">
    <source>
        <dbReference type="ARBA" id="ARBA00023237"/>
    </source>
</evidence>
<proteinExistence type="predicted"/>
<keyword evidence="2" id="KW-0472">Membrane</keyword>
<dbReference type="AlphaFoldDB" id="A0A840A7J7"/>
<reference evidence="5 6" key="1">
    <citation type="submission" date="2020-08" db="EMBL/GenBank/DDBJ databases">
        <title>Genomic Encyclopedia of Type Strains, Phase IV (KMG-IV): sequencing the most valuable type-strain genomes for metagenomic binning, comparative biology and taxonomic classification.</title>
        <authorList>
            <person name="Goeker M."/>
        </authorList>
    </citation>
    <scope>NUCLEOTIDE SEQUENCE [LARGE SCALE GENOMIC DNA]</scope>
    <source>
        <strain evidence="5 6">DSM 21793</strain>
    </source>
</reference>
<sequence length="129" mass="14334">MAQLSVPPANSRGRPRDPRAASTRDRGQHTGRPRPAQRQVPRAHSPRHRSAYHTDAGRKIDAWTTADLQLRWTPQTSVEALDGLSVALNVQNLFDSDPPFYDGPTGIGYDPANADPLGRFVSLQLTKRW</sequence>
<dbReference type="InterPro" id="IPR036942">
    <property type="entry name" value="Beta-barrel_TonB_sf"/>
</dbReference>
<gene>
    <name evidence="5" type="ORF">GGQ61_004165</name>
</gene>
<dbReference type="Gene3D" id="2.40.170.20">
    <property type="entry name" value="TonB-dependent receptor, beta-barrel domain"/>
    <property type="match status" value="1"/>
</dbReference>
<dbReference type="SUPFAM" id="SSF56935">
    <property type="entry name" value="Porins"/>
    <property type="match status" value="1"/>
</dbReference>
<evidence type="ECO:0000256" key="4">
    <source>
        <dbReference type="SAM" id="MobiDB-lite"/>
    </source>
</evidence>
<keyword evidence="5" id="KW-0675">Receptor</keyword>
<keyword evidence="6" id="KW-1185">Reference proteome</keyword>
<feature type="compositionally biased region" description="Low complexity" evidence="4">
    <location>
        <begin position="33"/>
        <end position="43"/>
    </location>
</feature>
<feature type="region of interest" description="Disordered" evidence="4">
    <location>
        <begin position="1"/>
        <end position="58"/>
    </location>
</feature>
<comment type="subcellular location">
    <subcellularLocation>
        <location evidence="1">Cell outer membrane</location>
    </subcellularLocation>
</comment>
<name>A0A840A7J7_9CAUL</name>
<evidence type="ECO:0000313" key="5">
    <source>
        <dbReference type="EMBL" id="MBB3893421.1"/>
    </source>
</evidence>
<dbReference type="EMBL" id="JACIDK010000010">
    <property type="protein sequence ID" value="MBB3893421.1"/>
    <property type="molecule type" value="Genomic_DNA"/>
</dbReference>
<accession>A0A840A7J7</accession>
<comment type="caution">
    <text evidence="5">The sequence shown here is derived from an EMBL/GenBank/DDBJ whole genome shotgun (WGS) entry which is preliminary data.</text>
</comment>